<evidence type="ECO:0000256" key="2">
    <source>
        <dbReference type="ARBA" id="ARBA00011123"/>
    </source>
</evidence>
<dbReference type="Pfam" id="PF02686">
    <property type="entry name" value="GatC"/>
    <property type="match status" value="1"/>
</dbReference>
<dbReference type="InterPro" id="IPR003837">
    <property type="entry name" value="GatC"/>
</dbReference>
<gene>
    <name evidence="6 7" type="primary">gatC</name>
    <name evidence="7" type="ORF">NCTC10571_00861</name>
</gene>
<evidence type="ECO:0000313" key="8">
    <source>
        <dbReference type="Proteomes" id="UP000255234"/>
    </source>
</evidence>
<sequence length="96" mass="11070">MKVTREDVENVALLSRLSIKDEDMDKNISELNDFLEYVDRLQQVDTENVAPTAHVLPVQNVFREDVVKPSLDRELALSNAPQQEDGYFRVPKILEE</sequence>
<dbReference type="Gene3D" id="1.10.20.60">
    <property type="entry name" value="Glu-tRNAGln amidotransferase C subunit, N-terminal domain"/>
    <property type="match status" value="1"/>
</dbReference>
<dbReference type="GO" id="GO:0050566">
    <property type="term" value="F:asparaginyl-tRNA synthase (glutamine-hydrolyzing) activity"/>
    <property type="evidence" value="ECO:0007669"/>
    <property type="project" value="RHEA"/>
</dbReference>
<proteinExistence type="inferred from homology"/>
<keyword evidence="6" id="KW-0547">Nucleotide-binding</keyword>
<dbReference type="Proteomes" id="UP000255234">
    <property type="component" value="Unassembled WGS sequence"/>
</dbReference>
<name>A0A378NSS3_9FIRM</name>
<comment type="subunit">
    <text evidence="2 6">Heterotrimer of A, B and C subunits.</text>
</comment>
<keyword evidence="6" id="KW-0648">Protein biosynthesis</keyword>
<dbReference type="EMBL" id="UGPP01000001">
    <property type="protein sequence ID" value="STY70719.1"/>
    <property type="molecule type" value="Genomic_DNA"/>
</dbReference>
<dbReference type="GO" id="GO:0006412">
    <property type="term" value="P:translation"/>
    <property type="evidence" value="ECO:0007669"/>
    <property type="project" value="UniProtKB-UniRule"/>
</dbReference>
<evidence type="ECO:0000256" key="3">
    <source>
        <dbReference type="ARBA" id="ARBA00024799"/>
    </source>
</evidence>
<dbReference type="STRING" id="1122216.GCA_000423385_00981"/>
<evidence type="ECO:0000256" key="6">
    <source>
        <dbReference type="HAMAP-Rule" id="MF_00122"/>
    </source>
</evidence>
<evidence type="ECO:0000256" key="1">
    <source>
        <dbReference type="ARBA" id="ARBA00010757"/>
    </source>
</evidence>
<accession>A0A378NSS3</accession>
<dbReference type="GO" id="GO:0050567">
    <property type="term" value="F:glutaminyl-tRNA synthase (glutamine-hydrolyzing) activity"/>
    <property type="evidence" value="ECO:0007669"/>
    <property type="project" value="UniProtKB-UniRule"/>
</dbReference>
<organism evidence="7 8">
    <name type="scientific">Megamonas hypermegale</name>
    <dbReference type="NCBI Taxonomy" id="158847"/>
    <lineage>
        <taxon>Bacteria</taxon>
        <taxon>Bacillati</taxon>
        <taxon>Bacillota</taxon>
        <taxon>Negativicutes</taxon>
        <taxon>Selenomonadales</taxon>
        <taxon>Selenomonadaceae</taxon>
        <taxon>Megamonas</taxon>
    </lineage>
</organism>
<dbReference type="GO" id="GO:0016740">
    <property type="term" value="F:transferase activity"/>
    <property type="evidence" value="ECO:0007669"/>
    <property type="project" value="UniProtKB-KW"/>
</dbReference>
<protein>
    <recommendedName>
        <fullName evidence="6">Aspartyl/glutamyl-tRNA(Asn/Gln) amidotransferase subunit C</fullName>
        <shortName evidence="6">Asp/Glu-ADT subunit C</shortName>
        <ecNumber evidence="6">6.3.5.-</ecNumber>
    </recommendedName>
</protein>
<dbReference type="RefSeq" id="WP_015562581.1">
    <property type="nucleotide sequence ID" value="NZ_UGPP01000001.1"/>
</dbReference>
<dbReference type="NCBIfam" id="TIGR00135">
    <property type="entry name" value="gatC"/>
    <property type="match status" value="1"/>
</dbReference>
<dbReference type="EC" id="6.3.5.-" evidence="6"/>
<comment type="function">
    <text evidence="3 6">Allows the formation of correctly charged Asn-tRNA(Asn) or Gln-tRNA(Gln) through the transamidation of misacylated Asp-tRNA(Asn) or Glu-tRNA(Gln) in organisms which lack either or both of asparaginyl-tRNA or glutaminyl-tRNA synthetases. The reaction takes place in the presence of glutamine and ATP through an activated phospho-Asp-tRNA(Asn) or phospho-Glu-tRNA(Gln).</text>
</comment>
<evidence type="ECO:0000313" key="7">
    <source>
        <dbReference type="EMBL" id="STY70719.1"/>
    </source>
</evidence>
<dbReference type="AlphaFoldDB" id="A0A378NSS3"/>
<comment type="catalytic activity">
    <reaction evidence="4 6">
        <text>L-aspartyl-tRNA(Asn) + L-glutamine + ATP + H2O = L-asparaginyl-tRNA(Asn) + L-glutamate + ADP + phosphate + 2 H(+)</text>
        <dbReference type="Rhea" id="RHEA:14513"/>
        <dbReference type="Rhea" id="RHEA-COMP:9674"/>
        <dbReference type="Rhea" id="RHEA-COMP:9677"/>
        <dbReference type="ChEBI" id="CHEBI:15377"/>
        <dbReference type="ChEBI" id="CHEBI:15378"/>
        <dbReference type="ChEBI" id="CHEBI:29985"/>
        <dbReference type="ChEBI" id="CHEBI:30616"/>
        <dbReference type="ChEBI" id="CHEBI:43474"/>
        <dbReference type="ChEBI" id="CHEBI:58359"/>
        <dbReference type="ChEBI" id="CHEBI:78515"/>
        <dbReference type="ChEBI" id="CHEBI:78516"/>
        <dbReference type="ChEBI" id="CHEBI:456216"/>
    </reaction>
</comment>
<dbReference type="SUPFAM" id="SSF141000">
    <property type="entry name" value="Glu-tRNAGln amidotransferase C subunit"/>
    <property type="match status" value="1"/>
</dbReference>
<reference evidence="7 8" key="1">
    <citation type="submission" date="2018-06" db="EMBL/GenBank/DDBJ databases">
        <authorList>
            <consortium name="Pathogen Informatics"/>
            <person name="Doyle S."/>
        </authorList>
    </citation>
    <scope>NUCLEOTIDE SEQUENCE [LARGE SCALE GENOMIC DNA]</scope>
    <source>
        <strain evidence="7 8">NCTC10571</strain>
    </source>
</reference>
<dbReference type="GO" id="GO:0006450">
    <property type="term" value="P:regulation of translational fidelity"/>
    <property type="evidence" value="ECO:0007669"/>
    <property type="project" value="InterPro"/>
</dbReference>
<dbReference type="PANTHER" id="PTHR15004">
    <property type="entry name" value="GLUTAMYL-TRNA(GLN) AMIDOTRANSFERASE SUBUNIT C, MITOCHONDRIAL"/>
    <property type="match status" value="1"/>
</dbReference>
<evidence type="ECO:0000256" key="4">
    <source>
        <dbReference type="ARBA" id="ARBA00047380"/>
    </source>
</evidence>
<keyword evidence="6 7" id="KW-0436">Ligase</keyword>
<evidence type="ECO:0000256" key="5">
    <source>
        <dbReference type="ARBA" id="ARBA00047913"/>
    </source>
</evidence>
<dbReference type="GO" id="GO:0005524">
    <property type="term" value="F:ATP binding"/>
    <property type="evidence" value="ECO:0007669"/>
    <property type="project" value="UniProtKB-KW"/>
</dbReference>
<comment type="similarity">
    <text evidence="1 6">Belongs to the GatC family.</text>
</comment>
<dbReference type="GO" id="GO:0070681">
    <property type="term" value="P:glutaminyl-tRNAGln biosynthesis via transamidation"/>
    <property type="evidence" value="ECO:0007669"/>
    <property type="project" value="TreeGrafter"/>
</dbReference>
<keyword evidence="6" id="KW-0067">ATP-binding</keyword>
<dbReference type="InterPro" id="IPR036113">
    <property type="entry name" value="Asp/Glu-ADT_sf_sub_c"/>
</dbReference>
<comment type="catalytic activity">
    <reaction evidence="5 6">
        <text>L-glutamyl-tRNA(Gln) + L-glutamine + ATP + H2O = L-glutaminyl-tRNA(Gln) + L-glutamate + ADP + phosphate + H(+)</text>
        <dbReference type="Rhea" id="RHEA:17521"/>
        <dbReference type="Rhea" id="RHEA-COMP:9681"/>
        <dbReference type="Rhea" id="RHEA-COMP:9684"/>
        <dbReference type="ChEBI" id="CHEBI:15377"/>
        <dbReference type="ChEBI" id="CHEBI:15378"/>
        <dbReference type="ChEBI" id="CHEBI:29985"/>
        <dbReference type="ChEBI" id="CHEBI:30616"/>
        <dbReference type="ChEBI" id="CHEBI:43474"/>
        <dbReference type="ChEBI" id="CHEBI:58359"/>
        <dbReference type="ChEBI" id="CHEBI:78520"/>
        <dbReference type="ChEBI" id="CHEBI:78521"/>
        <dbReference type="ChEBI" id="CHEBI:456216"/>
    </reaction>
</comment>
<dbReference type="PANTHER" id="PTHR15004:SF0">
    <property type="entry name" value="GLUTAMYL-TRNA(GLN) AMIDOTRANSFERASE SUBUNIT C, MITOCHONDRIAL"/>
    <property type="match status" value="1"/>
</dbReference>
<keyword evidence="7" id="KW-0808">Transferase</keyword>
<dbReference type="HAMAP" id="MF_00122">
    <property type="entry name" value="GatC"/>
    <property type="match status" value="1"/>
</dbReference>